<protein>
    <submittedName>
        <fullName evidence="3">Uncharacterized protein</fullName>
    </submittedName>
</protein>
<evidence type="ECO:0000313" key="3">
    <source>
        <dbReference type="EMBL" id="KAF5387360.1"/>
    </source>
</evidence>
<proteinExistence type="predicted"/>
<keyword evidence="2" id="KW-0472">Membrane</keyword>
<feature type="compositionally biased region" description="Polar residues" evidence="1">
    <location>
        <begin position="1"/>
        <end position="19"/>
    </location>
</feature>
<feature type="region of interest" description="Disordered" evidence="1">
    <location>
        <begin position="1"/>
        <end position="35"/>
    </location>
</feature>
<evidence type="ECO:0000256" key="2">
    <source>
        <dbReference type="SAM" id="Phobius"/>
    </source>
</evidence>
<accession>A0A8H5HQJ1</accession>
<comment type="caution">
    <text evidence="3">The sequence shown here is derived from an EMBL/GenBank/DDBJ whole genome shotgun (WGS) entry which is preliminary data.</text>
</comment>
<dbReference type="AlphaFoldDB" id="A0A8H5HQJ1"/>
<keyword evidence="4" id="KW-1185">Reference proteome</keyword>
<feature type="compositionally biased region" description="Polar residues" evidence="1">
    <location>
        <begin position="26"/>
        <end position="35"/>
    </location>
</feature>
<evidence type="ECO:0000313" key="4">
    <source>
        <dbReference type="Proteomes" id="UP000518752"/>
    </source>
</evidence>
<sequence length="215" mass="24556">MTSDAQDLSTMRRALNQSAPHRETNGFENQSVSTSKLEASVKKMAQQAAQYESQMKELESQFSQSLSNFRAIDSLYKEVFTGIKRNSKRADRALNSQIPTIESSLDESVDTLSELAETLPHIQTQVKDVRLVYDSGRAKAQSLIMDLTWLNTSFYERWRRTIFTPSAPVSGRWKVLMRLIFAVLFLMCCTVVWVGALGAYRAYRHKLVWGERLMS</sequence>
<name>A0A8H5HQJ1_9AGAR</name>
<reference evidence="3 4" key="1">
    <citation type="journal article" date="2020" name="ISME J.">
        <title>Uncovering the hidden diversity of litter-decomposition mechanisms in mushroom-forming fungi.</title>
        <authorList>
            <person name="Floudas D."/>
            <person name="Bentzer J."/>
            <person name="Ahren D."/>
            <person name="Johansson T."/>
            <person name="Persson P."/>
            <person name="Tunlid A."/>
        </authorList>
    </citation>
    <scope>NUCLEOTIDE SEQUENCE [LARGE SCALE GENOMIC DNA]</scope>
    <source>
        <strain evidence="3 4">CBS 406.79</strain>
    </source>
</reference>
<keyword evidence="2" id="KW-0812">Transmembrane</keyword>
<organism evidence="3 4">
    <name type="scientific">Collybiopsis confluens</name>
    <dbReference type="NCBI Taxonomy" id="2823264"/>
    <lineage>
        <taxon>Eukaryota</taxon>
        <taxon>Fungi</taxon>
        <taxon>Dikarya</taxon>
        <taxon>Basidiomycota</taxon>
        <taxon>Agaricomycotina</taxon>
        <taxon>Agaricomycetes</taxon>
        <taxon>Agaricomycetidae</taxon>
        <taxon>Agaricales</taxon>
        <taxon>Marasmiineae</taxon>
        <taxon>Omphalotaceae</taxon>
        <taxon>Collybiopsis</taxon>
    </lineage>
</organism>
<gene>
    <name evidence="3" type="ORF">D9757_005746</name>
</gene>
<dbReference type="EMBL" id="JAACJN010000033">
    <property type="protein sequence ID" value="KAF5387360.1"/>
    <property type="molecule type" value="Genomic_DNA"/>
</dbReference>
<feature type="transmembrane region" description="Helical" evidence="2">
    <location>
        <begin position="179"/>
        <end position="203"/>
    </location>
</feature>
<dbReference type="Proteomes" id="UP000518752">
    <property type="component" value="Unassembled WGS sequence"/>
</dbReference>
<evidence type="ECO:0000256" key="1">
    <source>
        <dbReference type="SAM" id="MobiDB-lite"/>
    </source>
</evidence>
<keyword evidence="2" id="KW-1133">Transmembrane helix</keyword>
<dbReference type="OrthoDB" id="2788977at2759"/>